<dbReference type="Pfam" id="PF01061">
    <property type="entry name" value="ABC2_membrane"/>
    <property type="match status" value="1"/>
</dbReference>
<evidence type="ECO:0000256" key="3">
    <source>
        <dbReference type="ARBA" id="ARBA00022989"/>
    </source>
</evidence>
<dbReference type="PANTHER" id="PTHR43229">
    <property type="entry name" value="NODULATION PROTEIN J"/>
    <property type="match status" value="1"/>
</dbReference>
<dbReference type="InterPro" id="IPR047817">
    <property type="entry name" value="ABC2_TM_bact-type"/>
</dbReference>
<dbReference type="GO" id="GO:0043190">
    <property type="term" value="C:ATP-binding cassette (ABC) transporter complex"/>
    <property type="evidence" value="ECO:0007669"/>
    <property type="project" value="InterPro"/>
</dbReference>
<dbReference type="PANTHER" id="PTHR43229:SF2">
    <property type="entry name" value="NODULATION PROTEIN J"/>
    <property type="match status" value="1"/>
</dbReference>
<evidence type="ECO:0000259" key="6">
    <source>
        <dbReference type="PROSITE" id="PS51012"/>
    </source>
</evidence>
<accession>A0A0B6WU70</accession>
<reference evidence="7 8" key="1">
    <citation type="submission" date="2013-12" db="EMBL/GenBank/DDBJ databases">
        <authorList>
            <person name="Stott M."/>
        </authorList>
    </citation>
    <scope>NUCLEOTIDE SEQUENCE [LARGE SCALE GENOMIC DNA]</scope>
    <source>
        <strain evidence="7 8">K22</strain>
    </source>
</reference>
<feature type="transmembrane region" description="Helical" evidence="5">
    <location>
        <begin position="65"/>
        <end position="85"/>
    </location>
</feature>
<feature type="transmembrane region" description="Helical" evidence="5">
    <location>
        <begin position="232"/>
        <end position="254"/>
    </location>
</feature>
<dbReference type="PIRSF" id="PIRSF006648">
    <property type="entry name" value="DrrB"/>
    <property type="match status" value="1"/>
</dbReference>
<comment type="similarity">
    <text evidence="5">Belongs to the ABC-2 integral membrane protein family.</text>
</comment>
<keyword evidence="2 5" id="KW-0812">Transmembrane</keyword>
<feature type="transmembrane region" description="Helical" evidence="5">
    <location>
        <begin position="39"/>
        <end position="59"/>
    </location>
</feature>
<sequence length="263" mass="28548">MRAPQLALRRVDLRDAAAVWLRHAEVYLRLWKTELAAPLIEPIIMVFAFGWGLGALVAARVAGLPYLSFVGAGVLAFAVISRAVFETTYGSYFRMVYQSTFDAILATPVEVESLAFAEIAWATTKAAIDSLIILAVLAIFGAATSPLALFAPLPLLAGSWIMAALSLVVTAHTRDIDSYNLYLAIYFSALLCCGIWYPVEVMPAPLRALAWAIPITSAVDLARALSVGRFDLLRHTLALGYLAAAAIFSTEWALNAMRRRLAV</sequence>
<protein>
    <recommendedName>
        <fullName evidence="5">Transport permease protein</fullName>
    </recommendedName>
</protein>
<keyword evidence="8" id="KW-1185">Reference proteome</keyword>
<dbReference type="PROSITE" id="PS51012">
    <property type="entry name" value="ABC_TM2"/>
    <property type="match status" value="1"/>
</dbReference>
<keyword evidence="4 5" id="KW-0472">Membrane</keyword>
<dbReference type="STRING" id="454194.PYK22_00778"/>
<dbReference type="Proteomes" id="UP000031518">
    <property type="component" value="Unassembled WGS sequence"/>
</dbReference>
<keyword evidence="3 5" id="KW-1133">Transmembrane helix</keyword>
<dbReference type="InterPro" id="IPR013525">
    <property type="entry name" value="ABC2_TM"/>
</dbReference>
<proteinExistence type="inferred from homology"/>
<reference evidence="7 8" key="2">
    <citation type="submission" date="2015-01" db="EMBL/GenBank/DDBJ databases">
        <title>Complete genome sequence of Pyrinomonas methylaliphatogenes type strain K22T.</title>
        <authorList>
            <person name="Lee K.C.Y."/>
            <person name="Power J.F."/>
            <person name="Dunfield P.F."/>
            <person name="Morgan X.C."/>
            <person name="Huttenhower C."/>
            <person name="Stott M.B."/>
        </authorList>
    </citation>
    <scope>NUCLEOTIDE SEQUENCE [LARGE SCALE GENOMIC DNA]</scope>
    <source>
        <strain evidence="7 8">K22</strain>
    </source>
</reference>
<name>A0A0B6WU70_9BACT</name>
<keyword evidence="5" id="KW-1003">Cell membrane</keyword>
<dbReference type="GO" id="GO:0140359">
    <property type="term" value="F:ABC-type transporter activity"/>
    <property type="evidence" value="ECO:0007669"/>
    <property type="project" value="InterPro"/>
</dbReference>
<evidence type="ECO:0000313" key="8">
    <source>
        <dbReference type="Proteomes" id="UP000031518"/>
    </source>
</evidence>
<dbReference type="EMBL" id="CBXV010000003">
    <property type="protein sequence ID" value="CDM64783.1"/>
    <property type="molecule type" value="Genomic_DNA"/>
</dbReference>
<feature type="transmembrane region" description="Helical" evidence="5">
    <location>
        <begin position="126"/>
        <end position="143"/>
    </location>
</feature>
<feature type="domain" description="ABC transmembrane type-2" evidence="6">
    <location>
        <begin position="33"/>
        <end position="260"/>
    </location>
</feature>
<evidence type="ECO:0000256" key="4">
    <source>
        <dbReference type="ARBA" id="ARBA00023136"/>
    </source>
</evidence>
<dbReference type="InterPro" id="IPR000412">
    <property type="entry name" value="ABC_2_transport"/>
</dbReference>
<dbReference type="PRINTS" id="PR00164">
    <property type="entry name" value="ABC2TRNSPORT"/>
</dbReference>
<evidence type="ECO:0000256" key="2">
    <source>
        <dbReference type="ARBA" id="ARBA00022692"/>
    </source>
</evidence>
<evidence type="ECO:0000256" key="5">
    <source>
        <dbReference type="RuleBase" id="RU361157"/>
    </source>
</evidence>
<gene>
    <name evidence="7" type="ORF">PYK22_00778</name>
</gene>
<comment type="subcellular location">
    <subcellularLocation>
        <location evidence="5">Cell membrane</location>
        <topology evidence="5">Multi-pass membrane protein</topology>
    </subcellularLocation>
    <subcellularLocation>
        <location evidence="1">Membrane</location>
        <topology evidence="1">Multi-pass membrane protein</topology>
    </subcellularLocation>
</comment>
<organism evidence="7 8">
    <name type="scientific">Pyrinomonas methylaliphatogenes</name>
    <dbReference type="NCBI Taxonomy" id="454194"/>
    <lineage>
        <taxon>Bacteria</taxon>
        <taxon>Pseudomonadati</taxon>
        <taxon>Acidobacteriota</taxon>
        <taxon>Blastocatellia</taxon>
        <taxon>Blastocatellales</taxon>
        <taxon>Pyrinomonadaceae</taxon>
        <taxon>Pyrinomonas</taxon>
    </lineage>
</organism>
<dbReference type="RefSeq" id="WP_041974666.1">
    <property type="nucleotide sequence ID" value="NZ_CBXV010000003.1"/>
</dbReference>
<evidence type="ECO:0000313" key="7">
    <source>
        <dbReference type="EMBL" id="CDM64783.1"/>
    </source>
</evidence>
<feature type="transmembrane region" description="Helical" evidence="5">
    <location>
        <begin position="181"/>
        <end position="199"/>
    </location>
</feature>
<feature type="transmembrane region" description="Helical" evidence="5">
    <location>
        <begin position="149"/>
        <end position="169"/>
    </location>
</feature>
<keyword evidence="5" id="KW-0813">Transport</keyword>
<dbReference type="AlphaFoldDB" id="A0A0B6WU70"/>
<dbReference type="InterPro" id="IPR051784">
    <property type="entry name" value="Nod_factor_ABC_transporter"/>
</dbReference>
<evidence type="ECO:0000256" key="1">
    <source>
        <dbReference type="ARBA" id="ARBA00004141"/>
    </source>
</evidence>